<sequence>MVTHPWIGRAALPGDPATAADGSPAALAAGVVGGFSLKLTFILFVSVVVVSMFTALITAPQRDEIGEFYLGNRNLSPLRNGLAMCGDHLSAATLLGSTGLIALSGYDGLLYLVGTTVAWMTVLLLIAEPLRNAGKFTLADTLALRLPHNRRAVRVALALCTLTVSLLYLVAQLVGGVALLAQFVGRPDNTTRTLCVIAIGTLVVLYVALGGMPGATYIQIVKAVIMVAGVSVTAALVLSRYRWQVDGLLDAAASGSGVGQRFLEPGLRQDGGTTGKLDFLSLQVAVVFGLAALPHVMMRLLTPATTRVLRHSVVWAMGLVAFVCLGAAVLGLGAAAVVGRQIISGIDPTGDASVLLLAEEIGGPVLTALVSCLAFVTLLAVATGLTLAAASSLAHDLYAEVIRGGRAREREELTAARLATVVIGVLAMLIALVSWRANTATLASLAFAVAASSILPTMVYGLFWRRFTARGALLAMYGGLACCVVLVAFSPVVSSRPGSFFPGVDFAFFPLQNPGLVSVPAGFLLGWLGSVLSDGPEDPEAYDTFQVRAELGADQPA</sequence>
<evidence type="ECO:0000256" key="1">
    <source>
        <dbReference type="ARBA" id="ARBA00004651"/>
    </source>
</evidence>
<dbReference type="InterPro" id="IPR050277">
    <property type="entry name" value="Sodium:Solute_Symporter"/>
</dbReference>
<keyword evidence="6" id="KW-0769">Symport</keyword>
<dbReference type="Proteomes" id="UP000645555">
    <property type="component" value="Unassembled WGS sequence"/>
</dbReference>
<evidence type="ECO:0000256" key="4">
    <source>
        <dbReference type="ARBA" id="ARBA00022475"/>
    </source>
</evidence>
<reference evidence="11" key="2">
    <citation type="submission" date="2020-09" db="EMBL/GenBank/DDBJ databases">
        <authorList>
            <person name="Sun Q."/>
            <person name="Ohkuma M."/>
        </authorList>
    </citation>
    <scope>NUCLEOTIDE SEQUENCE</scope>
    <source>
        <strain evidence="11">JCM 4956</strain>
    </source>
</reference>
<feature type="transmembrane region" description="Helical" evidence="10">
    <location>
        <begin position="441"/>
        <end position="462"/>
    </location>
</feature>
<organism evidence="11 12">
    <name type="scientific">Streptomyces fructofermentans</name>
    <dbReference type="NCBI Taxonomy" id="152141"/>
    <lineage>
        <taxon>Bacteria</taxon>
        <taxon>Bacillati</taxon>
        <taxon>Actinomycetota</taxon>
        <taxon>Actinomycetes</taxon>
        <taxon>Kitasatosporales</taxon>
        <taxon>Streptomycetaceae</taxon>
        <taxon>Streptomyces</taxon>
    </lineage>
</organism>
<feature type="transmembrane region" description="Helical" evidence="10">
    <location>
        <begin position="474"/>
        <end position="494"/>
    </location>
</feature>
<evidence type="ECO:0000313" key="11">
    <source>
        <dbReference type="EMBL" id="GGX59880.1"/>
    </source>
</evidence>
<dbReference type="PANTHER" id="PTHR48086:SF6">
    <property type="entry name" value="CATION_ACETATE SYMPORTER ACTP"/>
    <property type="match status" value="1"/>
</dbReference>
<comment type="subcellular location">
    <subcellularLocation>
        <location evidence="1">Cell membrane</location>
        <topology evidence="1">Multi-pass membrane protein</topology>
    </subcellularLocation>
</comment>
<dbReference type="GO" id="GO:0015123">
    <property type="term" value="F:acetate transmembrane transporter activity"/>
    <property type="evidence" value="ECO:0007669"/>
    <property type="project" value="TreeGrafter"/>
</dbReference>
<keyword evidence="7 10" id="KW-1133">Transmembrane helix</keyword>
<keyword evidence="12" id="KW-1185">Reference proteome</keyword>
<dbReference type="GO" id="GO:0006847">
    <property type="term" value="P:plasma membrane acetate transport"/>
    <property type="evidence" value="ECO:0007669"/>
    <property type="project" value="TreeGrafter"/>
</dbReference>
<keyword evidence="4" id="KW-1003">Cell membrane</keyword>
<reference evidence="11" key="1">
    <citation type="journal article" date="2014" name="Int. J. Syst. Evol. Microbiol.">
        <title>Complete genome sequence of Corynebacterium casei LMG S-19264T (=DSM 44701T), isolated from a smear-ripened cheese.</title>
        <authorList>
            <consortium name="US DOE Joint Genome Institute (JGI-PGF)"/>
            <person name="Walter F."/>
            <person name="Albersmeier A."/>
            <person name="Kalinowski J."/>
            <person name="Ruckert C."/>
        </authorList>
    </citation>
    <scope>NUCLEOTIDE SEQUENCE</scope>
    <source>
        <strain evidence="11">JCM 4956</strain>
    </source>
</reference>
<feature type="transmembrane region" description="Helical" evidence="10">
    <location>
        <begin position="313"/>
        <end position="338"/>
    </location>
</feature>
<evidence type="ECO:0000256" key="9">
    <source>
        <dbReference type="RuleBase" id="RU362091"/>
    </source>
</evidence>
<evidence type="ECO:0000256" key="7">
    <source>
        <dbReference type="ARBA" id="ARBA00022989"/>
    </source>
</evidence>
<protein>
    <submittedName>
        <fullName evidence="11">Cation acetate symporter</fullName>
    </submittedName>
</protein>
<feature type="transmembrane region" description="Helical" evidence="10">
    <location>
        <begin position="365"/>
        <end position="394"/>
    </location>
</feature>
<feature type="transmembrane region" description="Helical" evidence="10">
    <location>
        <begin position="109"/>
        <end position="127"/>
    </location>
</feature>
<feature type="transmembrane region" description="Helical" evidence="10">
    <location>
        <begin position="155"/>
        <end position="184"/>
    </location>
</feature>
<comment type="caution">
    <text evidence="11">The sequence shown here is derived from an EMBL/GenBank/DDBJ whole genome shotgun (WGS) entry which is preliminary data.</text>
</comment>
<dbReference type="EMBL" id="BMWD01000008">
    <property type="protein sequence ID" value="GGX59880.1"/>
    <property type="molecule type" value="Genomic_DNA"/>
</dbReference>
<dbReference type="PANTHER" id="PTHR48086">
    <property type="entry name" value="SODIUM/PROLINE SYMPORTER-RELATED"/>
    <property type="match status" value="1"/>
</dbReference>
<keyword evidence="5 10" id="KW-0812">Transmembrane</keyword>
<dbReference type="AlphaFoldDB" id="A0A918KE21"/>
<comment type="similarity">
    <text evidence="2 9">Belongs to the sodium:solute symporter (SSF) (TC 2.A.21) family.</text>
</comment>
<evidence type="ECO:0000256" key="8">
    <source>
        <dbReference type="ARBA" id="ARBA00023136"/>
    </source>
</evidence>
<keyword evidence="8 10" id="KW-0472">Membrane</keyword>
<proteinExistence type="inferred from homology"/>
<dbReference type="Gene3D" id="1.20.1730.10">
    <property type="entry name" value="Sodium/glucose cotransporter"/>
    <property type="match status" value="1"/>
</dbReference>
<dbReference type="GO" id="GO:0005886">
    <property type="term" value="C:plasma membrane"/>
    <property type="evidence" value="ECO:0007669"/>
    <property type="project" value="UniProtKB-SubCell"/>
</dbReference>
<feature type="transmembrane region" description="Helical" evidence="10">
    <location>
        <begin position="190"/>
        <end position="208"/>
    </location>
</feature>
<feature type="transmembrane region" description="Helical" evidence="10">
    <location>
        <begin position="220"/>
        <end position="239"/>
    </location>
</feature>
<evidence type="ECO:0000256" key="2">
    <source>
        <dbReference type="ARBA" id="ARBA00006434"/>
    </source>
</evidence>
<evidence type="ECO:0000256" key="3">
    <source>
        <dbReference type="ARBA" id="ARBA00022448"/>
    </source>
</evidence>
<dbReference type="PROSITE" id="PS50283">
    <property type="entry name" value="NA_SOLUT_SYMP_3"/>
    <property type="match status" value="1"/>
</dbReference>
<dbReference type="InterPro" id="IPR001734">
    <property type="entry name" value="Na/solute_symporter"/>
</dbReference>
<dbReference type="GO" id="GO:0015293">
    <property type="term" value="F:symporter activity"/>
    <property type="evidence" value="ECO:0007669"/>
    <property type="project" value="UniProtKB-KW"/>
</dbReference>
<evidence type="ECO:0000256" key="5">
    <source>
        <dbReference type="ARBA" id="ARBA00022692"/>
    </source>
</evidence>
<dbReference type="Pfam" id="PF00474">
    <property type="entry name" value="SSF"/>
    <property type="match status" value="1"/>
</dbReference>
<evidence type="ECO:0000313" key="12">
    <source>
        <dbReference type="Proteomes" id="UP000645555"/>
    </source>
</evidence>
<feature type="transmembrane region" description="Helical" evidence="10">
    <location>
        <begin position="280"/>
        <end position="301"/>
    </location>
</feature>
<feature type="transmembrane region" description="Helical" evidence="10">
    <location>
        <begin position="39"/>
        <end position="60"/>
    </location>
</feature>
<dbReference type="InterPro" id="IPR038377">
    <property type="entry name" value="Na/Glc_symporter_sf"/>
</dbReference>
<keyword evidence="3" id="KW-0813">Transport</keyword>
<gene>
    <name evidence="11" type="ORF">GCM10010515_29980</name>
</gene>
<name>A0A918KE21_9ACTN</name>
<feature type="transmembrane region" description="Helical" evidence="10">
    <location>
        <begin position="415"/>
        <end position="435"/>
    </location>
</feature>
<accession>A0A918KE21</accession>
<evidence type="ECO:0000256" key="6">
    <source>
        <dbReference type="ARBA" id="ARBA00022847"/>
    </source>
</evidence>
<evidence type="ECO:0000256" key="10">
    <source>
        <dbReference type="SAM" id="Phobius"/>
    </source>
</evidence>
<dbReference type="CDD" id="cd11480">
    <property type="entry name" value="SLC5sbd_u4"/>
    <property type="match status" value="1"/>
</dbReference>